<proteinExistence type="predicted"/>
<gene>
    <name evidence="1" type="ORF">H9Y04_30740</name>
</gene>
<evidence type="ECO:0000313" key="1">
    <source>
        <dbReference type="EMBL" id="MBC9716919.1"/>
    </source>
</evidence>
<reference evidence="1 2" key="1">
    <citation type="submission" date="2020-08" db="EMBL/GenBank/DDBJ databases">
        <title>Genemic of Streptomyces polyaspartic.</title>
        <authorList>
            <person name="Liu W."/>
        </authorList>
    </citation>
    <scope>NUCLEOTIDE SEQUENCE [LARGE SCALE GENOMIC DNA]</scope>
    <source>
        <strain evidence="1 2">TRM66268-LWL</strain>
    </source>
</reference>
<dbReference type="SUPFAM" id="SSF82171">
    <property type="entry name" value="DPP6 N-terminal domain-like"/>
    <property type="match status" value="1"/>
</dbReference>
<organism evidence="1 2">
    <name type="scientific">Streptomyces polyasparticus</name>
    <dbReference type="NCBI Taxonomy" id="2767826"/>
    <lineage>
        <taxon>Bacteria</taxon>
        <taxon>Bacillati</taxon>
        <taxon>Actinomycetota</taxon>
        <taxon>Actinomycetes</taxon>
        <taxon>Kitasatosporales</taxon>
        <taxon>Streptomycetaceae</taxon>
        <taxon>Streptomyces</taxon>
    </lineage>
</organism>
<keyword evidence="2" id="KW-1185">Reference proteome</keyword>
<dbReference type="EMBL" id="JACTVJ010000017">
    <property type="protein sequence ID" value="MBC9716919.1"/>
    <property type="molecule type" value="Genomic_DNA"/>
</dbReference>
<name>A0ABR7SPZ8_9ACTN</name>
<evidence type="ECO:0008006" key="3">
    <source>
        <dbReference type="Google" id="ProtNLM"/>
    </source>
</evidence>
<protein>
    <recommendedName>
        <fullName evidence="3">WD40 repeat domain-containing protein</fullName>
    </recommendedName>
</protein>
<sequence length="400" mass="42803">MLCHPRLPLAACLDSTRPAVHVWECAEGQVNELASVGAESAPYDAPGWDRLERTPVVAWHPHDPLLVVVTEGQIIRWTPDGLSAADGFPPGAAYQNLAFSPDGSTVWASPSSDPEDTPWETSDAIALASGHVAKGRWWDTAAVEHPAGGLVTAYSSDQGATLVLFAPVAGGPAPTPMRFLRRALILDADGYEAPLFSPDGRHFAIRGNAYDQSLDIFAFPSLRRVLSTTLGEPSPGHPYPDEWLEQNRAWSRHNIAFGGQPDVLWIGTPAGALIALDLAEQRATEYDGVLSGSGVTALATTSGGHLLAATADGGLALLFLRDATRRPAPDAAEQRAAVRSFLDSSSEVPGDGDLEAHLLLTDGQRTWAEDDLETFTSAEPSDPMWLRLRAAVNKVREERT</sequence>
<dbReference type="Proteomes" id="UP000642284">
    <property type="component" value="Unassembled WGS sequence"/>
</dbReference>
<accession>A0ABR7SPZ8</accession>
<evidence type="ECO:0000313" key="2">
    <source>
        <dbReference type="Proteomes" id="UP000642284"/>
    </source>
</evidence>
<comment type="caution">
    <text evidence="1">The sequence shown here is derived from an EMBL/GenBank/DDBJ whole genome shotgun (WGS) entry which is preliminary data.</text>
</comment>